<dbReference type="AlphaFoldDB" id="A0AAE8MAI2"/>
<evidence type="ECO:0000256" key="1">
    <source>
        <dbReference type="SAM" id="SignalP"/>
    </source>
</evidence>
<protein>
    <submittedName>
        <fullName evidence="2">Uncharacterized protein</fullName>
    </submittedName>
</protein>
<keyword evidence="1" id="KW-0732">Signal</keyword>
<keyword evidence="3" id="KW-1185">Reference proteome</keyword>
<dbReference type="Proteomes" id="UP001187734">
    <property type="component" value="Unassembled WGS sequence"/>
</dbReference>
<proteinExistence type="predicted"/>
<dbReference type="EMBL" id="ONZP01000245">
    <property type="protein sequence ID" value="SPJ78874.1"/>
    <property type="molecule type" value="Genomic_DNA"/>
</dbReference>
<feature type="signal peptide" evidence="1">
    <location>
        <begin position="1"/>
        <end position="21"/>
    </location>
</feature>
<organism evidence="2 3">
    <name type="scientific">Fusarium torulosum</name>
    <dbReference type="NCBI Taxonomy" id="33205"/>
    <lineage>
        <taxon>Eukaryota</taxon>
        <taxon>Fungi</taxon>
        <taxon>Dikarya</taxon>
        <taxon>Ascomycota</taxon>
        <taxon>Pezizomycotina</taxon>
        <taxon>Sordariomycetes</taxon>
        <taxon>Hypocreomycetidae</taxon>
        <taxon>Hypocreales</taxon>
        <taxon>Nectriaceae</taxon>
        <taxon>Fusarium</taxon>
    </lineage>
</organism>
<accession>A0AAE8MAI2</accession>
<comment type="caution">
    <text evidence="2">The sequence shown here is derived from an EMBL/GenBank/DDBJ whole genome shotgun (WGS) entry which is preliminary data.</text>
</comment>
<sequence>MRHHSAFGALAFASLLSFVTAKAKGDGYYGYRLNRRGDDESAIYETENTNSGVPPLNQEPDVYLNANVSVGEISIEVQNITAKINLDAKVLNLLKFNAGVDLGIDRVKLGIYNVTAKVELEARLGNILRMVDDVLESIDLNPIIATLGDNVKDIVGDVGDAIGGGSSGSGGSGGSSGSGETAEELAKRDLTIRLENNILYSINDFSGSAHTNRVLTQDGFLYNIYLDNQGVEKRRKEVGYYSKDMKFTGHNRTITGDEGVEYELQYTYAPYHGLSAYCNIYTDATGKVLRTKIVAEAEGGGAATIANKEEDVDL</sequence>
<feature type="chain" id="PRO_5041920742" evidence="1">
    <location>
        <begin position="22"/>
        <end position="314"/>
    </location>
</feature>
<reference evidence="2" key="1">
    <citation type="submission" date="2018-03" db="EMBL/GenBank/DDBJ databases">
        <authorList>
            <person name="Guldener U."/>
        </authorList>
    </citation>
    <scope>NUCLEOTIDE SEQUENCE</scope>
</reference>
<evidence type="ECO:0000313" key="3">
    <source>
        <dbReference type="Proteomes" id="UP001187734"/>
    </source>
</evidence>
<evidence type="ECO:0000313" key="2">
    <source>
        <dbReference type="EMBL" id="SPJ78874.1"/>
    </source>
</evidence>
<gene>
    <name evidence="2" type="ORF">FTOL_07265</name>
</gene>
<name>A0AAE8MAI2_9HYPO</name>